<organism evidence="1 2">
    <name type="scientific">Marinithermofilum abyssi</name>
    <dbReference type="NCBI Taxonomy" id="1571185"/>
    <lineage>
        <taxon>Bacteria</taxon>
        <taxon>Bacillati</taxon>
        <taxon>Bacillota</taxon>
        <taxon>Bacilli</taxon>
        <taxon>Bacillales</taxon>
        <taxon>Thermoactinomycetaceae</taxon>
        <taxon>Marinithermofilum</taxon>
    </lineage>
</organism>
<evidence type="ECO:0000313" key="1">
    <source>
        <dbReference type="EMBL" id="GGE08320.1"/>
    </source>
</evidence>
<dbReference type="EMBL" id="BMHQ01000002">
    <property type="protein sequence ID" value="GGE08320.1"/>
    <property type="molecule type" value="Genomic_DNA"/>
</dbReference>
<evidence type="ECO:0000313" key="2">
    <source>
        <dbReference type="Proteomes" id="UP000625210"/>
    </source>
</evidence>
<reference evidence="1" key="2">
    <citation type="submission" date="2020-09" db="EMBL/GenBank/DDBJ databases">
        <authorList>
            <person name="Sun Q."/>
            <person name="Zhou Y."/>
        </authorList>
    </citation>
    <scope>NUCLEOTIDE SEQUENCE</scope>
    <source>
        <strain evidence="1">CGMCC 1.15179</strain>
    </source>
</reference>
<accession>A0A8J2VEC7</accession>
<keyword evidence="2" id="KW-1185">Reference proteome</keyword>
<name>A0A8J2VEC7_9BACL</name>
<dbReference type="Proteomes" id="UP000625210">
    <property type="component" value="Unassembled WGS sequence"/>
</dbReference>
<sequence>MGVNLLKNRSFERATLDPWKTKGNVFTSTDQAFEGKKVAQVGPVTAVGERAVLKQRVQLPSDTEALHLSFAVREEPTNGDTAPWFVDIKWLGSGGQVIRKDIVKRQEDFDTFDANDWLTYVDVPRRKPSGAVKARLRFVLTGFNDGTSDTCVSRGTAMIRGIGHSV</sequence>
<dbReference type="Gene3D" id="2.60.120.260">
    <property type="entry name" value="Galactose-binding domain-like"/>
    <property type="match status" value="1"/>
</dbReference>
<gene>
    <name evidence="1" type="ORF">GCM10011571_06970</name>
</gene>
<reference evidence="1" key="1">
    <citation type="journal article" date="2014" name="Int. J. Syst. Evol. Microbiol.">
        <title>Complete genome sequence of Corynebacterium casei LMG S-19264T (=DSM 44701T), isolated from a smear-ripened cheese.</title>
        <authorList>
            <consortium name="US DOE Joint Genome Institute (JGI-PGF)"/>
            <person name="Walter F."/>
            <person name="Albersmeier A."/>
            <person name="Kalinowski J."/>
            <person name="Ruckert C."/>
        </authorList>
    </citation>
    <scope>NUCLEOTIDE SEQUENCE</scope>
    <source>
        <strain evidence="1">CGMCC 1.15179</strain>
    </source>
</reference>
<dbReference type="RefSeq" id="WP_188646515.1">
    <property type="nucleotide sequence ID" value="NZ_BMHQ01000002.1"/>
</dbReference>
<proteinExistence type="predicted"/>
<protein>
    <submittedName>
        <fullName evidence="1">Uncharacterized protein</fullName>
    </submittedName>
</protein>
<dbReference type="AlphaFoldDB" id="A0A8J2VEC7"/>
<comment type="caution">
    <text evidence="1">The sequence shown here is derived from an EMBL/GenBank/DDBJ whole genome shotgun (WGS) entry which is preliminary data.</text>
</comment>